<dbReference type="Pfam" id="PF00355">
    <property type="entry name" value="Rieske"/>
    <property type="match status" value="1"/>
</dbReference>
<proteinExistence type="predicted"/>
<dbReference type="EMBL" id="FNWX01000054">
    <property type="protein sequence ID" value="SEH92934.1"/>
    <property type="molecule type" value="Genomic_DNA"/>
</dbReference>
<dbReference type="GO" id="GO:0051537">
    <property type="term" value="F:2 iron, 2 sulfur cluster binding"/>
    <property type="evidence" value="ECO:0007669"/>
    <property type="project" value="UniProtKB-KW"/>
</dbReference>
<reference evidence="7" key="1">
    <citation type="submission" date="2016-10" db="EMBL/GenBank/DDBJ databases">
        <authorList>
            <person name="Varghese N."/>
            <person name="Submissions S."/>
        </authorList>
    </citation>
    <scope>NUCLEOTIDE SEQUENCE [LARGE SCALE GENOMIC DNA]</scope>
    <source>
        <strain evidence="7">DSM 19326</strain>
    </source>
</reference>
<keyword evidence="4" id="KW-0411">Iron-sulfur</keyword>
<name>A0A1H6LW05_9FLAO</name>
<evidence type="ECO:0000313" key="7">
    <source>
        <dbReference type="Proteomes" id="UP000198555"/>
    </source>
</evidence>
<keyword evidence="2" id="KW-0479">Metal-binding</keyword>
<accession>A0A1H6LW05</accession>
<dbReference type="PROSITE" id="PS51296">
    <property type="entry name" value="RIESKE"/>
    <property type="match status" value="1"/>
</dbReference>
<dbReference type="InterPro" id="IPR036922">
    <property type="entry name" value="Rieske_2Fe-2S_sf"/>
</dbReference>
<feature type="domain" description="Rieske" evidence="5">
    <location>
        <begin position="417"/>
        <end position="505"/>
    </location>
</feature>
<dbReference type="Proteomes" id="UP000198555">
    <property type="component" value="Unassembled WGS sequence"/>
</dbReference>
<keyword evidence="7" id="KW-1185">Reference proteome</keyword>
<dbReference type="Gene3D" id="3.50.50.60">
    <property type="entry name" value="FAD/NAD(P)-binding domain"/>
    <property type="match status" value="1"/>
</dbReference>
<evidence type="ECO:0000256" key="3">
    <source>
        <dbReference type="ARBA" id="ARBA00023004"/>
    </source>
</evidence>
<gene>
    <name evidence="6" type="ORF">SAMN05421793_1549</name>
</gene>
<protein>
    <recommendedName>
        <fullName evidence="5">Rieske domain-containing protein</fullName>
    </recommendedName>
</protein>
<dbReference type="PANTHER" id="PTHR13847">
    <property type="entry name" value="SARCOSINE DEHYDROGENASE-RELATED"/>
    <property type="match status" value="1"/>
</dbReference>
<dbReference type="Gene3D" id="3.30.9.10">
    <property type="entry name" value="D-Amino Acid Oxidase, subunit A, domain 2"/>
    <property type="match status" value="1"/>
</dbReference>
<dbReference type="STRING" id="420404.SAMN05421793_1549"/>
<dbReference type="AlphaFoldDB" id="A0A1H6LW05"/>
<dbReference type="Pfam" id="PF01266">
    <property type="entry name" value="DAO"/>
    <property type="match status" value="1"/>
</dbReference>
<evidence type="ECO:0000256" key="1">
    <source>
        <dbReference type="ARBA" id="ARBA00022714"/>
    </source>
</evidence>
<dbReference type="InterPro" id="IPR017941">
    <property type="entry name" value="Rieske_2Fe-2S"/>
</dbReference>
<evidence type="ECO:0000256" key="2">
    <source>
        <dbReference type="ARBA" id="ARBA00022723"/>
    </source>
</evidence>
<keyword evidence="3" id="KW-0408">Iron</keyword>
<dbReference type="SUPFAM" id="SSF51905">
    <property type="entry name" value="FAD/NAD(P)-binding domain"/>
    <property type="match status" value="1"/>
</dbReference>
<dbReference type="GO" id="GO:0046872">
    <property type="term" value="F:metal ion binding"/>
    <property type="evidence" value="ECO:0007669"/>
    <property type="project" value="UniProtKB-KW"/>
</dbReference>
<keyword evidence="1" id="KW-0001">2Fe-2S</keyword>
<dbReference type="PANTHER" id="PTHR13847:SF281">
    <property type="entry name" value="FAD DEPENDENT OXIDOREDUCTASE DOMAIN-CONTAINING PROTEIN"/>
    <property type="match status" value="1"/>
</dbReference>
<dbReference type="RefSeq" id="WP_089770948.1">
    <property type="nucleotide sequence ID" value="NZ_FNWX01000054.1"/>
</dbReference>
<evidence type="ECO:0000313" key="6">
    <source>
        <dbReference type="EMBL" id="SEH92934.1"/>
    </source>
</evidence>
<evidence type="ECO:0000259" key="5">
    <source>
        <dbReference type="PROSITE" id="PS51296"/>
    </source>
</evidence>
<dbReference type="GO" id="GO:0005737">
    <property type="term" value="C:cytoplasm"/>
    <property type="evidence" value="ECO:0007669"/>
    <property type="project" value="TreeGrafter"/>
</dbReference>
<dbReference type="Gene3D" id="2.102.10.10">
    <property type="entry name" value="Rieske [2Fe-2S] iron-sulphur domain"/>
    <property type="match status" value="1"/>
</dbReference>
<dbReference type="InterPro" id="IPR006076">
    <property type="entry name" value="FAD-dep_OxRdtase"/>
</dbReference>
<dbReference type="InterPro" id="IPR036188">
    <property type="entry name" value="FAD/NAD-bd_sf"/>
</dbReference>
<sequence length="505" mass="56149">MNRDGVRKSIWQEEIKSFPAIINFGGEYDIVIVGGGITGVSTAYELQKSGKKCILIEASNIGFGTTGGTTAHINNFLDTTYSQAISKYGLEDAELLFESVNDAIGIIEKNINDNNIDCDFEKKTGQLFALDEKQSKQLDDILKGAEKVGCEMRLISDISFPIPFVKAVEIPGQAQFHPIKFISALCQSFLNFGGTIVENCFCQNHSEEDEGIIVNTSKGIVKAKNLVYATHIPPGINMLHFINAPYRSYAMAFTLKSHNYPQELGYDLLDPYHYYRIQEINGETLLIAGGEDHKTGHSDDTGLCFTHLENYVREYFDVDLVKYSWSSQYYEPVDALPYIGKMPGTSKIYTATGFRGNGMIFGTLSSRIISDLILDGKTKYGNLFNPSRIVPLAGFSEFIKETATVATDFIRDKLFVQKVSSLAEINEGEGKVVKYEGESYAVYREKGGSIHLLKSTCPHAKCEVRWNSAEISWDCPCHGSRFSVNGKVLTAPSVTDLTRIREKDL</sequence>
<organism evidence="6 7">
    <name type="scientific">Epilithonimonas hominis</name>
    <dbReference type="NCBI Taxonomy" id="420404"/>
    <lineage>
        <taxon>Bacteria</taxon>
        <taxon>Pseudomonadati</taxon>
        <taxon>Bacteroidota</taxon>
        <taxon>Flavobacteriia</taxon>
        <taxon>Flavobacteriales</taxon>
        <taxon>Weeksellaceae</taxon>
        <taxon>Chryseobacterium group</taxon>
        <taxon>Epilithonimonas</taxon>
    </lineage>
</organism>
<evidence type="ECO:0000256" key="4">
    <source>
        <dbReference type="ARBA" id="ARBA00023014"/>
    </source>
</evidence>
<dbReference type="SUPFAM" id="SSF50022">
    <property type="entry name" value="ISP domain"/>
    <property type="match status" value="1"/>
</dbReference>